<dbReference type="EMBL" id="JAAAIN010000088">
    <property type="protein sequence ID" value="KAG0320817.1"/>
    <property type="molecule type" value="Genomic_DNA"/>
</dbReference>
<protein>
    <submittedName>
        <fullName evidence="1">Uncharacterized protein</fullName>
    </submittedName>
</protein>
<dbReference type="Gene3D" id="3.30.420.40">
    <property type="match status" value="1"/>
</dbReference>
<comment type="caution">
    <text evidence="1">The sequence shown here is derived from an EMBL/GenBank/DDBJ whole genome shotgun (WGS) entry which is preliminary data.</text>
</comment>
<gene>
    <name evidence="1" type="ORF">BGZ97_012781</name>
</gene>
<reference evidence="1" key="1">
    <citation type="journal article" date="2020" name="Fungal Divers.">
        <title>Resolving the Mortierellaceae phylogeny through synthesis of multi-gene phylogenetics and phylogenomics.</title>
        <authorList>
            <person name="Vandepol N."/>
            <person name="Liber J."/>
            <person name="Desiro A."/>
            <person name="Na H."/>
            <person name="Kennedy M."/>
            <person name="Barry K."/>
            <person name="Grigoriev I.V."/>
            <person name="Miller A.N."/>
            <person name="O'Donnell K."/>
            <person name="Stajich J.E."/>
            <person name="Bonito G."/>
        </authorList>
    </citation>
    <scope>NUCLEOTIDE SEQUENCE</scope>
    <source>
        <strain evidence="1">NVP60</strain>
    </source>
</reference>
<evidence type="ECO:0000313" key="1">
    <source>
        <dbReference type="EMBL" id="KAG0320817.1"/>
    </source>
</evidence>
<dbReference type="OrthoDB" id="10348857at2759"/>
<proteinExistence type="predicted"/>
<evidence type="ECO:0000313" key="2">
    <source>
        <dbReference type="Proteomes" id="UP000823405"/>
    </source>
</evidence>
<name>A0A9P6UVA2_9FUNG</name>
<keyword evidence="2" id="KW-1185">Reference proteome</keyword>
<accession>A0A9P6UVA2</accession>
<sequence>MASVARRFALGIEVGPKQLRVMVLSRRLLAAAKIRIEHIGVCALPAGLVTGADFMNPAVIAAALTEALLACRCKRALSAARVAMALPATAALLQQLSIARLAPQSVMTTQSDTALDALESAVLAQAEHLAGIEAAALAVDWFRADPAGAPDQLTIVATPRRYVEVRLEAAAQAGMMLHAIDGADAAALRACRFAGMQTGRADMFYGAIWLGTDSGRMWLLCGGSIERELKFSPADLATPAFMTALHGLIKMIPPVYVLIAGEVETLRMADRTIDELSVGLGCPVIELDPLACCNRHYVHRNGIYGSTGTRSHRGTGSAQSASPELGATAPLAVVFGLALRWML</sequence>
<dbReference type="Proteomes" id="UP000823405">
    <property type="component" value="Unassembled WGS sequence"/>
</dbReference>
<dbReference type="AlphaFoldDB" id="A0A9P6UVA2"/>
<organism evidence="1 2">
    <name type="scientific">Linnemannia gamsii</name>
    <dbReference type="NCBI Taxonomy" id="64522"/>
    <lineage>
        <taxon>Eukaryota</taxon>
        <taxon>Fungi</taxon>
        <taxon>Fungi incertae sedis</taxon>
        <taxon>Mucoromycota</taxon>
        <taxon>Mortierellomycotina</taxon>
        <taxon>Mortierellomycetes</taxon>
        <taxon>Mortierellales</taxon>
        <taxon>Mortierellaceae</taxon>
        <taxon>Linnemannia</taxon>
    </lineage>
</organism>